<gene>
    <name evidence="14" type="ORF">LVIROSA_LOCUS9712</name>
</gene>
<evidence type="ECO:0000256" key="11">
    <source>
        <dbReference type="ARBA" id="ARBA00023253"/>
    </source>
</evidence>
<evidence type="ECO:0000256" key="10">
    <source>
        <dbReference type="ARBA" id="ARBA00023180"/>
    </source>
</evidence>
<evidence type="ECO:0000256" key="6">
    <source>
        <dbReference type="ARBA" id="ARBA00022692"/>
    </source>
</evidence>
<accession>A0AAU9ME25</accession>
<keyword evidence="15" id="KW-1185">Reference proteome</keyword>
<proteinExistence type="inferred from homology"/>
<evidence type="ECO:0000256" key="5">
    <source>
        <dbReference type="ARBA" id="ARBA00022679"/>
    </source>
</evidence>
<evidence type="ECO:0000256" key="7">
    <source>
        <dbReference type="ARBA" id="ARBA00022968"/>
    </source>
</evidence>
<dbReference type="GO" id="GO:0005737">
    <property type="term" value="C:cytoplasm"/>
    <property type="evidence" value="ECO:0007669"/>
    <property type="project" value="TreeGrafter"/>
</dbReference>
<reference evidence="14 15" key="1">
    <citation type="submission" date="2022-01" db="EMBL/GenBank/DDBJ databases">
        <authorList>
            <person name="Xiong W."/>
            <person name="Schranz E."/>
        </authorList>
    </citation>
    <scope>NUCLEOTIDE SEQUENCE [LARGE SCALE GENOMIC DNA]</scope>
</reference>
<evidence type="ECO:0000256" key="12">
    <source>
        <dbReference type="ARBA" id="ARBA00023277"/>
    </source>
</evidence>
<evidence type="ECO:0000313" key="14">
    <source>
        <dbReference type="EMBL" id="CAH1422374.1"/>
    </source>
</evidence>
<name>A0AAU9ME25_9ASTR</name>
<evidence type="ECO:0000256" key="13">
    <source>
        <dbReference type="ARBA" id="ARBA00030350"/>
    </source>
</evidence>
<evidence type="ECO:0000256" key="4">
    <source>
        <dbReference type="ARBA" id="ARBA00022676"/>
    </source>
</evidence>
<keyword evidence="10" id="KW-0325">Glycoprotein</keyword>
<comment type="caution">
    <text evidence="14">The sequence shown here is derived from an EMBL/GenBank/DDBJ whole genome shotgun (WGS) entry which is preliminary data.</text>
</comment>
<dbReference type="EMBL" id="CAKMRJ010001112">
    <property type="protein sequence ID" value="CAH1422374.1"/>
    <property type="molecule type" value="Genomic_DNA"/>
</dbReference>
<dbReference type="GO" id="GO:0006004">
    <property type="term" value="P:fucose metabolic process"/>
    <property type="evidence" value="ECO:0007669"/>
    <property type="project" value="UniProtKB-KW"/>
</dbReference>
<comment type="subcellular location">
    <subcellularLocation>
        <location evidence="1">Membrane</location>
        <topology evidence="1">Single-pass type II membrane protein</topology>
    </subcellularLocation>
</comment>
<dbReference type="PANTHER" id="PTHR31741:SF75">
    <property type="entry name" value="O-FUCOSYLTRANSFERASE FAMILY PROTEIN"/>
    <property type="match status" value="1"/>
</dbReference>
<dbReference type="GO" id="GO:0016020">
    <property type="term" value="C:membrane"/>
    <property type="evidence" value="ECO:0007669"/>
    <property type="project" value="UniProtKB-SubCell"/>
</dbReference>
<keyword evidence="4" id="KW-0328">Glycosyltransferase</keyword>
<keyword evidence="6" id="KW-0812">Transmembrane</keyword>
<keyword evidence="8" id="KW-1133">Transmembrane helix</keyword>
<dbReference type="AlphaFoldDB" id="A0AAU9ME25"/>
<dbReference type="GO" id="GO:0016757">
    <property type="term" value="F:glycosyltransferase activity"/>
    <property type="evidence" value="ECO:0007669"/>
    <property type="project" value="UniProtKB-KW"/>
</dbReference>
<evidence type="ECO:0000256" key="2">
    <source>
        <dbReference type="ARBA" id="ARBA00004881"/>
    </source>
</evidence>
<dbReference type="InterPro" id="IPR019378">
    <property type="entry name" value="GDP-Fuc_O-FucTrfase"/>
</dbReference>
<evidence type="ECO:0000256" key="9">
    <source>
        <dbReference type="ARBA" id="ARBA00023136"/>
    </source>
</evidence>
<dbReference type="Proteomes" id="UP001157418">
    <property type="component" value="Unassembled WGS sequence"/>
</dbReference>
<keyword evidence="5" id="KW-0808">Transferase</keyword>
<sequence length="228" mass="26305">MDMLAFSGCTQGCNNEEIEELTRMRYAYPWWKEKIINSDLKRKDGLCPLTPEETALTLKALDIDRDIQIYIAAGEIYGGKRRMDSLQDAFPKLVRKETLLGADDLQYFQNHSSQMAALDYLVALESDIFVPTYDGNMAKVVEGHRRFLGFKKTILLDRRVLVDLIDKYTNGILNWDEFSISVKQVHQERMGNPTKRLVISDKPKEEDYFYANPEECLHPSDDEPVSIL</sequence>
<organism evidence="14 15">
    <name type="scientific">Lactuca virosa</name>
    <dbReference type="NCBI Taxonomy" id="75947"/>
    <lineage>
        <taxon>Eukaryota</taxon>
        <taxon>Viridiplantae</taxon>
        <taxon>Streptophyta</taxon>
        <taxon>Embryophyta</taxon>
        <taxon>Tracheophyta</taxon>
        <taxon>Spermatophyta</taxon>
        <taxon>Magnoliopsida</taxon>
        <taxon>eudicotyledons</taxon>
        <taxon>Gunneridae</taxon>
        <taxon>Pentapetalae</taxon>
        <taxon>asterids</taxon>
        <taxon>campanulids</taxon>
        <taxon>Asterales</taxon>
        <taxon>Asteraceae</taxon>
        <taxon>Cichorioideae</taxon>
        <taxon>Cichorieae</taxon>
        <taxon>Lactucinae</taxon>
        <taxon>Lactuca</taxon>
    </lineage>
</organism>
<evidence type="ECO:0000256" key="8">
    <source>
        <dbReference type="ARBA" id="ARBA00022989"/>
    </source>
</evidence>
<evidence type="ECO:0000256" key="1">
    <source>
        <dbReference type="ARBA" id="ARBA00004606"/>
    </source>
</evidence>
<dbReference type="PANTHER" id="PTHR31741">
    <property type="entry name" value="OS02G0726500 PROTEIN-RELATED"/>
    <property type="match status" value="1"/>
</dbReference>
<keyword evidence="7" id="KW-0735">Signal-anchor</keyword>
<evidence type="ECO:0000313" key="15">
    <source>
        <dbReference type="Proteomes" id="UP001157418"/>
    </source>
</evidence>
<protein>
    <recommendedName>
        <fullName evidence="13">O-fucosyltransferase family protein</fullName>
    </recommendedName>
</protein>
<evidence type="ECO:0000256" key="3">
    <source>
        <dbReference type="ARBA" id="ARBA00007737"/>
    </source>
</evidence>
<keyword evidence="9" id="KW-0472">Membrane</keyword>
<comment type="pathway">
    <text evidence="2">Glycan metabolism.</text>
</comment>
<comment type="similarity">
    <text evidence="3">Belongs to the glycosyltransferase GT106 family.</text>
</comment>
<keyword evidence="12" id="KW-0119">Carbohydrate metabolism</keyword>
<keyword evidence="11" id="KW-0294">Fucose metabolism</keyword>
<dbReference type="Pfam" id="PF10250">
    <property type="entry name" value="O-FucT"/>
    <property type="match status" value="1"/>
</dbReference>